<dbReference type="AlphaFoldDB" id="A0A0K9GVX0"/>
<evidence type="ECO:0000256" key="13">
    <source>
        <dbReference type="PIRSR" id="PIRSR606262-2"/>
    </source>
</evidence>
<keyword evidence="6 14" id="KW-0479">Metal-binding</keyword>
<dbReference type="PANTHER" id="PTHR11644">
    <property type="entry name" value="CYTIDINE DEAMINASE"/>
    <property type="match status" value="1"/>
</dbReference>
<dbReference type="Proteomes" id="UP000037146">
    <property type="component" value="Unassembled WGS sequence"/>
</dbReference>
<keyword evidence="7 15" id="KW-0378">Hydrolase</keyword>
<dbReference type="NCBIfam" id="TIGR01354">
    <property type="entry name" value="cyt_deam_tetra"/>
    <property type="match status" value="1"/>
</dbReference>
<dbReference type="SUPFAM" id="SSF53927">
    <property type="entry name" value="Cytidine deaminase-like"/>
    <property type="match status" value="1"/>
</dbReference>
<feature type="domain" description="CMP/dCMP-type deaminase" evidence="16">
    <location>
        <begin position="1"/>
        <end position="128"/>
    </location>
</feature>
<evidence type="ECO:0000256" key="14">
    <source>
        <dbReference type="PIRSR" id="PIRSR606262-3"/>
    </source>
</evidence>
<evidence type="ECO:0000256" key="3">
    <source>
        <dbReference type="ARBA" id="ARBA00006576"/>
    </source>
</evidence>
<feature type="binding site" evidence="14">
    <location>
        <position position="89"/>
    </location>
    <ligand>
        <name>Zn(2+)</name>
        <dbReference type="ChEBI" id="CHEBI:29105"/>
        <note>catalytic</note>
    </ligand>
</feature>
<evidence type="ECO:0000256" key="4">
    <source>
        <dbReference type="ARBA" id="ARBA00012783"/>
    </source>
</evidence>
<dbReference type="InterPro" id="IPR016193">
    <property type="entry name" value="Cytidine_deaminase-like"/>
</dbReference>
<evidence type="ECO:0000313" key="17">
    <source>
        <dbReference type="EMBL" id="KMY50839.1"/>
    </source>
</evidence>
<dbReference type="GO" id="GO:0004126">
    <property type="term" value="F:cytidine deaminase activity"/>
    <property type="evidence" value="ECO:0007669"/>
    <property type="project" value="UniProtKB-UniRule"/>
</dbReference>
<proteinExistence type="inferred from homology"/>
<evidence type="ECO:0000256" key="9">
    <source>
        <dbReference type="ARBA" id="ARBA00032005"/>
    </source>
</evidence>
<feature type="binding site" evidence="14">
    <location>
        <position position="53"/>
    </location>
    <ligand>
        <name>Zn(2+)</name>
        <dbReference type="ChEBI" id="CHEBI:29105"/>
        <note>catalytic</note>
    </ligand>
</feature>
<dbReference type="Pfam" id="PF00383">
    <property type="entry name" value="dCMP_cyt_deam_1"/>
    <property type="match status" value="1"/>
</dbReference>
<evidence type="ECO:0000256" key="5">
    <source>
        <dbReference type="ARBA" id="ARBA00018266"/>
    </source>
</evidence>
<gene>
    <name evidence="17" type="ORF">AC625_16025</name>
</gene>
<evidence type="ECO:0000256" key="1">
    <source>
        <dbReference type="ARBA" id="ARBA00001947"/>
    </source>
</evidence>
<dbReference type="RefSeq" id="WP_049682192.1">
    <property type="nucleotide sequence ID" value="NZ_JBIVOD010000001.1"/>
</dbReference>
<dbReference type="InterPro" id="IPR016192">
    <property type="entry name" value="APOBEC/CMP_deaminase_Zn-bd"/>
</dbReference>
<dbReference type="CDD" id="cd01283">
    <property type="entry name" value="cytidine_deaminase"/>
    <property type="match status" value="1"/>
</dbReference>
<reference evidence="18" key="1">
    <citation type="submission" date="2015-07" db="EMBL/GenBank/DDBJ databases">
        <title>Genome sequencing project for genomic taxonomy and phylogenomics of Bacillus-like bacteria.</title>
        <authorList>
            <person name="Liu B."/>
            <person name="Wang J."/>
            <person name="Zhu Y."/>
            <person name="Liu G."/>
            <person name="Chen Q."/>
            <person name="Chen Z."/>
            <person name="Lan J."/>
            <person name="Che J."/>
            <person name="Ge C."/>
            <person name="Shi H."/>
            <person name="Pan Z."/>
            <person name="Liu X."/>
        </authorList>
    </citation>
    <scope>NUCLEOTIDE SEQUENCE [LARGE SCALE GENOMIC DNA]</scope>
    <source>
        <strain evidence="18">FJAT-27997</strain>
    </source>
</reference>
<comment type="caution">
    <text evidence="17">The sequence shown here is derived from an EMBL/GenBank/DDBJ whole genome shotgun (WGS) entry which is preliminary data.</text>
</comment>
<dbReference type="EC" id="3.5.4.5" evidence="4 15"/>
<evidence type="ECO:0000256" key="12">
    <source>
        <dbReference type="PIRSR" id="PIRSR606262-1"/>
    </source>
</evidence>
<comment type="cofactor">
    <cofactor evidence="1 14 15">
        <name>Zn(2+)</name>
        <dbReference type="ChEBI" id="CHEBI:29105"/>
    </cofactor>
</comment>
<dbReference type="GO" id="GO:0055086">
    <property type="term" value="P:nucleobase-containing small molecule metabolic process"/>
    <property type="evidence" value="ECO:0007669"/>
    <property type="project" value="UniProtKB-ARBA"/>
</dbReference>
<dbReference type="NCBIfam" id="NF004064">
    <property type="entry name" value="PRK05578.1"/>
    <property type="match status" value="1"/>
</dbReference>
<dbReference type="OrthoDB" id="9795347at2"/>
<dbReference type="GO" id="GO:0005829">
    <property type="term" value="C:cytosol"/>
    <property type="evidence" value="ECO:0007669"/>
    <property type="project" value="TreeGrafter"/>
</dbReference>
<accession>A0A0K9GVX0</accession>
<keyword evidence="18" id="KW-1185">Reference proteome</keyword>
<comment type="catalytic activity">
    <reaction evidence="10 15">
        <text>2'-deoxycytidine + H2O + H(+) = 2'-deoxyuridine + NH4(+)</text>
        <dbReference type="Rhea" id="RHEA:13433"/>
        <dbReference type="ChEBI" id="CHEBI:15377"/>
        <dbReference type="ChEBI" id="CHEBI:15378"/>
        <dbReference type="ChEBI" id="CHEBI:15698"/>
        <dbReference type="ChEBI" id="CHEBI:16450"/>
        <dbReference type="ChEBI" id="CHEBI:28938"/>
        <dbReference type="EC" id="3.5.4.5"/>
    </reaction>
</comment>
<evidence type="ECO:0000256" key="7">
    <source>
        <dbReference type="ARBA" id="ARBA00022801"/>
    </source>
</evidence>
<dbReference type="GO" id="GO:0042802">
    <property type="term" value="F:identical protein binding"/>
    <property type="evidence" value="ECO:0007669"/>
    <property type="project" value="UniProtKB-ARBA"/>
</dbReference>
<comment type="catalytic activity">
    <reaction evidence="11 15">
        <text>cytidine + H2O + H(+) = uridine + NH4(+)</text>
        <dbReference type="Rhea" id="RHEA:16069"/>
        <dbReference type="ChEBI" id="CHEBI:15377"/>
        <dbReference type="ChEBI" id="CHEBI:15378"/>
        <dbReference type="ChEBI" id="CHEBI:16704"/>
        <dbReference type="ChEBI" id="CHEBI:17562"/>
        <dbReference type="ChEBI" id="CHEBI:28938"/>
        <dbReference type="EC" id="3.5.4.5"/>
    </reaction>
</comment>
<evidence type="ECO:0000256" key="11">
    <source>
        <dbReference type="ARBA" id="ARBA00049558"/>
    </source>
</evidence>
<dbReference type="InterPro" id="IPR002125">
    <property type="entry name" value="CMP_dCMP_dom"/>
</dbReference>
<dbReference type="STRING" id="1679170.AC625_16025"/>
<dbReference type="Gene3D" id="3.40.140.10">
    <property type="entry name" value="Cytidine Deaminase, domain 2"/>
    <property type="match status" value="1"/>
</dbReference>
<dbReference type="GO" id="GO:0072527">
    <property type="term" value="P:pyrimidine-containing compound metabolic process"/>
    <property type="evidence" value="ECO:0007669"/>
    <property type="project" value="UniProtKB-ARBA"/>
</dbReference>
<dbReference type="GO" id="GO:0008270">
    <property type="term" value="F:zinc ion binding"/>
    <property type="evidence" value="ECO:0007669"/>
    <property type="project" value="UniProtKB-UniRule"/>
</dbReference>
<feature type="binding site" evidence="14">
    <location>
        <position position="86"/>
    </location>
    <ligand>
        <name>Zn(2+)</name>
        <dbReference type="ChEBI" id="CHEBI:29105"/>
        <note>catalytic</note>
    </ligand>
</feature>
<name>A0A0K9GVX0_9BACI</name>
<evidence type="ECO:0000256" key="15">
    <source>
        <dbReference type="RuleBase" id="RU364006"/>
    </source>
</evidence>
<dbReference type="PANTHER" id="PTHR11644:SF2">
    <property type="entry name" value="CYTIDINE DEAMINASE"/>
    <property type="match status" value="1"/>
</dbReference>
<comment type="similarity">
    <text evidence="3 15">Belongs to the cytidine and deoxycytidylate deaminase family.</text>
</comment>
<dbReference type="NCBIfam" id="NF009076">
    <property type="entry name" value="PRK12411.1"/>
    <property type="match status" value="1"/>
</dbReference>
<evidence type="ECO:0000256" key="2">
    <source>
        <dbReference type="ARBA" id="ARBA00003949"/>
    </source>
</evidence>
<dbReference type="EMBL" id="LFZW01000001">
    <property type="protein sequence ID" value="KMY50839.1"/>
    <property type="molecule type" value="Genomic_DNA"/>
</dbReference>
<dbReference type="PATRIC" id="fig|1679170.3.peg.3647"/>
<dbReference type="PROSITE" id="PS00903">
    <property type="entry name" value="CYT_DCMP_DEAMINASES_1"/>
    <property type="match status" value="1"/>
</dbReference>
<dbReference type="InterPro" id="IPR050202">
    <property type="entry name" value="Cyt/Deoxycyt_deaminase"/>
</dbReference>
<feature type="active site" description="Proton donor" evidence="12">
    <location>
        <position position="55"/>
    </location>
</feature>
<evidence type="ECO:0000256" key="10">
    <source>
        <dbReference type="ARBA" id="ARBA00049252"/>
    </source>
</evidence>
<protein>
    <recommendedName>
        <fullName evidence="5 15">Cytidine deaminase</fullName>
        <ecNumber evidence="4 15">3.5.4.5</ecNumber>
    </recommendedName>
    <alternativeName>
        <fullName evidence="9 15">Cytidine aminohydrolase</fullName>
    </alternativeName>
</protein>
<feature type="binding site" evidence="13">
    <location>
        <begin position="42"/>
        <end position="48"/>
    </location>
    <ligand>
        <name>substrate</name>
    </ligand>
</feature>
<keyword evidence="8 14" id="KW-0862">Zinc</keyword>
<comment type="function">
    <text evidence="2 15">This enzyme scavenges exogenous and endogenous cytidine and 2'-deoxycytidine for UMP synthesis.</text>
</comment>
<evidence type="ECO:0000259" key="16">
    <source>
        <dbReference type="PROSITE" id="PS51747"/>
    </source>
</evidence>
<sequence length="132" mass="14197">MELSQLISEAKIARDKAYTPYSKFNVGAALLTADGKVYHGCNIENAAYSMTNCAERTAIFKAVSEGDTRFSAIAVVADTKRPVPPCGACRQVIAELCPKDMKVVLTNLNGDIQELTVEELLPGAFTPEDLNG</sequence>
<evidence type="ECO:0000313" key="18">
    <source>
        <dbReference type="Proteomes" id="UP000037146"/>
    </source>
</evidence>
<dbReference type="InterPro" id="IPR006262">
    <property type="entry name" value="Cyt_deam_tetra"/>
</dbReference>
<organism evidence="17 18">
    <name type="scientific">Peribacillus loiseleuriae</name>
    <dbReference type="NCBI Taxonomy" id="1679170"/>
    <lineage>
        <taxon>Bacteria</taxon>
        <taxon>Bacillati</taxon>
        <taxon>Bacillota</taxon>
        <taxon>Bacilli</taxon>
        <taxon>Bacillales</taxon>
        <taxon>Bacillaceae</taxon>
        <taxon>Peribacillus</taxon>
    </lineage>
</organism>
<dbReference type="PROSITE" id="PS51747">
    <property type="entry name" value="CYT_DCMP_DEAMINASES_2"/>
    <property type="match status" value="1"/>
</dbReference>
<evidence type="ECO:0000256" key="6">
    <source>
        <dbReference type="ARBA" id="ARBA00022723"/>
    </source>
</evidence>
<evidence type="ECO:0000256" key="8">
    <source>
        <dbReference type="ARBA" id="ARBA00022833"/>
    </source>
</evidence>
<dbReference type="FunFam" id="3.40.140.10:FF:000008">
    <property type="entry name" value="Cytidine deaminase"/>
    <property type="match status" value="1"/>
</dbReference>